<reference evidence="3" key="1">
    <citation type="journal article" date="2019" name="Int. J. Syst. Evol. Microbiol.">
        <title>The Global Catalogue of Microorganisms (GCM) 10K type strain sequencing project: providing services to taxonomists for standard genome sequencing and annotation.</title>
        <authorList>
            <consortium name="The Broad Institute Genomics Platform"/>
            <consortium name="The Broad Institute Genome Sequencing Center for Infectious Disease"/>
            <person name="Wu L."/>
            <person name="Ma J."/>
        </authorList>
    </citation>
    <scope>NUCLEOTIDE SEQUENCE [LARGE SCALE GENOMIC DNA]</scope>
    <source>
        <strain evidence="3">CGMCC 4.7289</strain>
    </source>
</reference>
<dbReference type="RefSeq" id="WP_253757405.1">
    <property type="nucleotide sequence ID" value="NZ_JAMZDZ010000001.1"/>
</dbReference>
<evidence type="ECO:0000256" key="1">
    <source>
        <dbReference type="SAM" id="Phobius"/>
    </source>
</evidence>
<feature type="transmembrane region" description="Helical" evidence="1">
    <location>
        <begin position="67"/>
        <end position="91"/>
    </location>
</feature>
<comment type="caution">
    <text evidence="2">The sequence shown here is derived from an EMBL/GenBank/DDBJ whole genome shotgun (WGS) entry which is preliminary data.</text>
</comment>
<dbReference type="EMBL" id="JBHSAY010000005">
    <property type="protein sequence ID" value="MFC4130695.1"/>
    <property type="molecule type" value="Genomic_DNA"/>
</dbReference>
<dbReference type="Proteomes" id="UP001595816">
    <property type="component" value="Unassembled WGS sequence"/>
</dbReference>
<name>A0ABV8LIF6_9ACTN</name>
<protein>
    <recommendedName>
        <fullName evidence="4">ATP synthase protein I</fullName>
    </recommendedName>
</protein>
<keyword evidence="1" id="KW-0812">Transmembrane</keyword>
<feature type="transmembrane region" description="Helical" evidence="1">
    <location>
        <begin position="12"/>
        <end position="30"/>
    </location>
</feature>
<feature type="transmembrane region" description="Helical" evidence="1">
    <location>
        <begin position="36"/>
        <end position="60"/>
    </location>
</feature>
<gene>
    <name evidence="2" type="ORF">ACFOZ4_08765</name>
</gene>
<organism evidence="2 3">
    <name type="scientific">Hamadaea flava</name>
    <dbReference type="NCBI Taxonomy" id="1742688"/>
    <lineage>
        <taxon>Bacteria</taxon>
        <taxon>Bacillati</taxon>
        <taxon>Actinomycetota</taxon>
        <taxon>Actinomycetes</taxon>
        <taxon>Micromonosporales</taxon>
        <taxon>Micromonosporaceae</taxon>
        <taxon>Hamadaea</taxon>
    </lineage>
</organism>
<keyword evidence="1" id="KW-1133">Transmembrane helix</keyword>
<proteinExistence type="predicted"/>
<sequence>MTSSATGYLRPALLVTGAAGVLGAVVGLVVHGGSGLLGFLAGTALVVLSYLISTGVVAWVDKVKRSMLLVAALGTYAIKFTVLFAFVGWVASRDWSGTLWLAAGVLVAVLAWTGTQIWWTSRAKFTLEV</sequence>
<accession>A0ABV8LIF6</accession>
<evidence type="ECO:0000313" key="2">
    <source>
        <dbReference type="EMBL" id="MFC4130695.1"/>
    </source>
</evidence>
<evidence type="ECO:0000313" key="3">
    <source>
        <dbReference type="Proteomes" id="UP001595816"/>
    </source>
</evidence>
<keyword evidence="3" id="KW-1185">Reference proteome</keyword>
<keyword evidence="1" id="KW-0472">Membrane</keyword>
<evidence type="ECO:0008006" key="4">
    <source>
        <dbReference type="Google" id="ProtNLM"/>
    </source>
</evidence>
<feature type="transmembrane region" description="Helical" evidence="1">
    <location>
        <begin position="97"/>
        <end position="119"/>
    </location>
</feature>